<dbReference type="EMBL" id="BMJY01000020">
    <property type="protein sequence ID" value="GGH50132.1"/>
    <property type="molecule type" value="Genomic_DNA"/>
</dbReference>
<dbReference type="CDD" id="cd00085">
    <property type="entry name" value="HNHc"/>
    <property type="match status" value="1"/>
</dbReference>
<dbReference type="SMART" id="SM00507">
    <property type="entry name" value="HNHc"/>
    <property type="match status" value="1"/>
</dbReference>
<reference evidence="2" key="2">
    <citation type="submission" date="2020-09" db="EMBL/GenBank/DDBJ databases">
        <authorList>
            <person name="Sun Q."/>
            <person name="Zhou Y."/>
        </authorList>
    </citation>
    <scope>NUCLEOTIDE SEQUENCE</scope>
    <source>
        <strain evidence="2">CGMCC 1.15794</strain>
    </source>
</reference>
<reference evidence="2" key="1">
    <citation type="journal article" date="2014" name="Int. J. Syst. Evol. Microbiol.">
        <title>Complete genome sequence of Corynebacterium casei LMG S-19264T (=DSM 44701T), isolated from a smear-ripened cheese.</title>
        <authorList>
            <consortium name="US DOE Joint Genome Institute (JGI-PGF)"/>
            <person name="Walter F."/>
            <person name="Albersmeier A."/>
            <person name="Kalinowski J."/>
            <person name="Ruckert C."/>
        </authorList>
    </citation>
    <scope>NUCLEOTIDE SEQUENCE</scope>
    <source>
        <strain evidence="2">CGMCC 1.15794</strain>
    </source>
</reference>
<dbReference type="InterPro" id="IPR003870">
    <property type="entry name" value="DUF222"/>
</dbReference>
<name>A0A917IJ68_9MICO</name>
<keyword evidence="3" id="KW-1185">Reference proteome</keyword>
<dbReference type="Pfam" id="PF02720">
    <property type="entry name" value="DUF222"/>
    <property type="match status" value="1"/>
</dbReference>
<proteinExistence type="predicted"/>
<accession>A0A917IJ68</accession>
<dbReference type="AlphaFoldDB" id="A0A917IJ68"/>
<comment type="caution">
    <text evidence="2">The sequence shown here is derived from an EMBL/GenBank/DDBJ whole genome shotgun (WGS) entry which is preliminary data.</text>
</comment>
<dbReference type="Proteomes" id="UP000657592">
    <property type="component" value="Unassembled WGS sequence"/>
</dbReference>
<dbReference type="InterPro" id="IPR003615">
    <property type="entry name" value="HNH_nuc"/>
</dbReference>
<gene>
    <name evidence="2" type="ORF">GCM10010921_28660</name>
</gene>
<evidence type="ECO:0000313" key="3">
    <source>
        <dbReference type="Proteomes" id="UP000657592"/>
    </source>
</evidence>
<dbReference type="Gene3D" id="1.10.30.50">
    <property type="match status" value="1"/>
</dbReference>
<sequence length="449" mass="47697">MSRQSFAERWELDPHRRAALSAVVEGVATADRMIAQLEAAKAHLLAGAQDLALQIMAELGGPSSYQLPLRAIAAEIAAATTASDASIRGRMDEAAVLVDKFPATLATLSQGRISRAHASVVVQEGLRLADAAARTAYEQRLLDRAPGLSAAQLRPVAKHVAEQVEPTTFVERHEAAREQRRVWVEDVGDGMSVFSALVESTLAHGMHDRVTQLARTVKSAARAAAGTAFGELDEDDDAPLPTDDRTLAQLRADTFAELVLTGHPDPSASAGSVGDALGAIRATVQVTIPADTIAGGSRPAVLAGYGPIDPETARRLAGGTHTWARLFVDADTGCLRTVDAYTPTAEQKRFLTARDEHCRFPGCIQPARRCDFDHTTAYADGGATAVTNLAALCRAHHMLKHHSPWRVTHRAGGVLEWTTPTGRTVATAPAPVVRFMPDPGTEGQAPRPG</sequence>
<evidence type="ECO:0000259" key="1">
    <source>
        <dbReference type="SMART" id="SM00507"/>
    </source>
</evidence>
<protein>
    <recommendedName>
        <fullName evidence="1">HNH nuclease domain-containing protein</fullName>
    </recommendedName>
</protein>
<dbReference type="RefSeq" id="WP_188757066.1">
    <property type="nucleotide sequence ID" value="NZ_BMJY01000020.1"/>
</dbReference>
<feature type="domain" description="HNH nuclease" evidence="1">
    <location>
        <begin position="346"/>
        <end position="398"/>
    </location>
</feature>
<organism evidence="2 3">
    <name type="scientific">Microbacterium album</name>
    <dbReference type="NCBI Taxonomy" id="2053191"/>
    <lineage>
        <taxon>Bacteria</taxon>
        <taxon>Bacillati</taxon>
        <taxon>Actinomycetota</taxon>
        <taxon>Actinomycetes</taxon>
        <taxon>Micrococcales</taxon>
        <taxon>Microbacteriaceae</taxon>
        <taxon>Microbacterium</taxon>
    </lineage>
</organism>
<evidence type="ECO:0000313" key="2">
    <source>
        <dbReference type="EMBL" id="GGH50132.1"/>
    </source>
</evidence>